<keyword evidence="2" id="KW-0732">Signal</keyword>
<gene>
    <name evidence="4" type="ORF">O7A05_30390</name>
</gene>
<organism evidence="4 5">
    <name type="scientific">Mesorhizobium argentiipisi</name>
    <dbReference type="NCBI Taxonomy" id="3015175"/>
    <lineage>
        <taxon>Bacteria</taxon>
        <taxon>Pseudomonadati</taxon>
        <taxon>Pseudomonadota</taxon>
        <taxon>Alphaproteobacteria</taxon>
        <taxon>Hyphomicrobiales</taxon>
        <taxon>Phyllobacteriaceae</taxon>
        <taxon>Mesorhizobium</taxon>
    </lineage>
</organism>
<accession>A0ABU8KMU5</accession>
<reference evidence="4 5" key="1">
    <citation type="submission" date="2022-12" db="EMBL/GenBank/DDBJ databases">
        <authorList>
            <person name="Muema E."/>
        </authorList>
    </citation>
    <scope>NUCLEOTIDE SEQUENCE [LARGE SCALE GENOMIC DNA]</scope>
    <source>
        <strain evidence="5">1330</strain>
    </source>
</reference>
<dbReference type="CDD" id="cd06358">
    <property type="entry name" value="PBP1_NHase"/>
    <property type="match status" value="1"/>
</dbReference>
<dbReference type="PANTHER" id="PTHR47628">
    <property type="match status" value="1"/>
</dbReference>
<dbReference type="RefSeq" id="WP_337096923.1">
    <property type="nucleotide sequence ID" value="NZ_JAPYKO010000036.1"/>
</dbReference>
<keyword evidence="5" id="KW-1185">Reference proteome</keyword>
<name>A0ABU8KMU5_9HYPH</name>
<evidence type="ECO:0000256" key="2">
    <source>
        <dbReference type="ARBA" id="ARBA00022729"/>
    </source>
</evidence>
<dbReference type="Gene3D" id="3.40.50.2300">
    <property type="match status" value="2"/>
</dbReference>
<evidence type="ECO:0000259" key="3">
    <source>
        <dbReference type="Pfam" id="PF13458"/>
    </source>
</evidence>
<dbReference type="PANTHER" id="PTHR47628:SF1">
    <property type="entry name" value="ALIPHATIC AMIDASE EXPRESSION-REGULATING PROTEIN"/>
    <property type="match status" value="1"/>
</dbReference>
<dbReference type="Proteomes" id="UP001366503">
    <property type="component" value="Unassembled WGS sequence"/>
</dbReference>
<evidence type="ECO:0000313" key="5">
    <source>
        <dbReference type="Proteomes" id="UP001366503"/>
    </source>
</evidence>
<proteinExistence type="inferred from homology"/>
<protein>
    <submittedName>
        <fullName evidence="4">Substrate-binding domain-containing protein</fullName>
    </submittedName>
</protein>
<comment type="similarity">
    <text evidence="1">Belongs to the leucine-binding protein family.</text>
</comment>
<feature type="domain" description="Leucine-binding protein" evidence="3">
    <location>
        <begin position="6"/>
        <end position="336"/>
    </location>
</feature>
<evidence type="ECO:0000256" key="1">
    <source>
        <dbReference type="ARBA" id="ARBA00010062"/>
    </source>
</evidence>
<dbReference type="Pfam" id="PF13458">
    <property type="entry name" value="Peripla_BP_6"/>
    <property type="match status" value="1"/>
</dbReference>
<evidence type="ECO:0000313" key="4">
    <source>
        <dbReference type="EMBL" id="MEI9406436.1"/>
    </source>
</evidence>
<dbReference type="InterPro" id="IPR028081">
    <property type="entry name" value="Leu-bd"/>
</dbReference>
<dbReference type="SUPFAM" id="SSF53822">
    <property type="entry name" value="Periplasmic binding protein-like I"/>
    <property type="match status" value="1"/>
</dbReference>
<comment type="caution">
    <text evidence="4">The sequence shown here is derived from an EMBL/GenBank/DDBJ whole genome shotgun (WGS) entry which is preliminary data.</text>
</comment>
<sequence>MARKALKLGLLIPQEGPAGIWSPSCEASALLAVAELNTGGGMLGREVDLVVANTGCTSWSAAEAVSSMIDLDRVEGVVALVTSAARQAVIDAVDGRVPLIYTPQFEGDEHNPGVVAIGETAIELLKPSTSWLMEEKRASRFFLVGNDYLWPQRSMPRARRLIANAGGSVVGEAMVPFGVIDHERLLKQIARARPDVVAMWLLGHEAVIFNRAFVDHGLDRKILRFSTAIEETILLGIGAHCTENLYVASGYFSNIRSRNNDAFLDRYHHYFGISPPPANSFGESIYEGFHCLSGLSEAAGSLHSKDLRDKVGRAAQSHTARGVERQFLAGTQHPVHIAAADGHEFRLIAMR</sequence>
<dbReference type="InterPro" id="IPR028082">
    <property type="entry name" value="Peripla_BP_I"/>
</dbReference>
<dbReference type="EMBL" id="JAPYKO010000036">
    <property type="protein sequence ID" value="MEI9406436.1"/>
    <property type="molecule type" value="Genomic_DNA"/>
</dbReference>